<dbReference type="AlphaFoldDB" id="A0AAX6E8S8"/>
<reference evidence="3" key="2">
    <citation type="submission" date="2023-04" db="EMBL/GenBank/DDBJ databases">
        <authorList>
            <person name="Bruccoleri R.E."/>
            <person name="Oakeley E.J."/>
            <person name="Faust A.-M."/>
            <person name="Dessus-Babus S."/>
            <person name="Altorfer M."/>
            <person name="Burckhardt D."/>
            <person name="Oertli M."/>
            <person name="Naumann U."/>
            <person name="Petersen F."/>
            <person name="Wong J."/>
        </authorList>
    </citation>
    <scope>NUCLEOTIDE SEQUENCE</scope>
    <source>
        <strain evidence="3">GSM-AAB239-AS_SAM_17_03QT</strain>
        <tissue evidence="3">Leaf</tissue>
    </source>
</reference>
<organism evidence="3 4">
    <name type="scientific">Iris pallida</name>
    <name type="common">Sweet iris</name>
    <dbReference type="NCBI Taxonomy" id="29817"/>
    <lineage>
        <taxon>Eukaryota</taxon>
        <taxon>Viridiplantae</taxon>
        <taxon>Streptophyta</taxon>
        <taxon>Embryophyta</taxon>
        <taxon>Tracheophyta</taxon>
        <taxon>Spermatophyta</taxon>
        <taxon>Magnoliopsida</taxon>
        <taxon>Liliopsida</taxon>
        <taxon>Asparagales</taxon>
        <taxon>Iridaceae</taxon>
        <taxon>Iridoideae</taxon>
        <taxon>Irideae</taxon>
        <taxon>Iris</taxon>
    </lineage>
</organism>
<dbReference type="Proteomes" id="UP001140949">
    <property type="component" value="Unassembled WGS sequence"/>
</dbReference>
<accession>A0AAX6E8S8</accession>
<feature type="compositionally biased region" description="Acidic residues" evidence="1">
    <location>
        <begin position="115"/>
        <end position="127"/>
    </location>
</feature>
<evidence type="ECO:0000256" key="2">
    <source>
        <dbReference type="SAM" id="Phobius"/>
    </source>
</evidence>
<dbReference type="PANTHER" id="PTHR33700">
    <property type="entry name" value="MYB-LIKE PROTEIN X"/>
    <property type="match status" value="1"/>
</dbReference>
<evidence type="ECO:0000313" key="4">
    <source>
        <dbReference type="Proteomes" id="UP001140949"/>
    </source>
</evidence>
<reference evidence="3" key="1">
    <citation type="journal article" date="2023" name="GigaByte">
        <title>Genome assembly of the bearded iris, Iris pallida Lam.</title>
        <authorList>
            <person name="Bruccoleri R.E."/>
            <person name="Oakeley E.J."/>
            <person name="Faust A.M.E."/>
            <person name="Altorfer M."/>
            <person name="Dessus-Babus S."/>
            <person name="Burckhardt D."/>
            <person name="Oertli M."/>
            <person name="Naumann U."/>
            <person name="Petersen F."/>
            <person name="Wong J."/>
        </authorList>
    </citation>
    <scope>NUCLEOTIDE SEQUENCE</scope>
    <source>
        <strain evidence="3">GSM-AAB239-AS_SAM_17_03QT</strain>
    </source>
</reference>
<dbReference type="EMBL" id="JANAVB010038832">
    <property type="protein sequence ID" value="KAJ6800343.1"/>
    <property type="molecule type" value="Genomic_DNA"/>
</dbReference>
<dbReference type="PANTHER" id="PTHR33700:SF4">
    <property type="entry name" value="MYB-LIKE PROTEIN X"/>
    <property type="match status" value="1"/>
</dbReference>
<feature type="region of interest" description="Disordered" evidence="1">
    <location>
        <begin position="79"/>
        <end position="261"/>
    </location>
</feature>
<keyword evidence="2" id="KW-1133">Transmembrane helix</keyword>
<feature type="compositionally biased region" description="Acidic residues" evidence="1">
    <location>
        <begin position="89"/>
        <end position="99"/>
    </location>
</feature>
<feature type="compositionally biased region" description="Basic and acidic residues" evidence="1">
    <location>
        <begin position="352"/>
        <end position="380"/>
    </location>
</feature>
<feature type="compositionally biased region" description="Basic and acidic residues" evidence="1">
    <location>
        <begin position="215"/>
        <end position="232"/>
    </location>
</feature>
<feature type="compositionally biased region" description="Basic and acidic residues" evidence="1">
    <location>
        <begin position="100"/>
        <end position="113"/>
    </location>
</feature>
<feature type="compositionally biased region" description="Acidic residues" evidence="1">
    <location>
        <begin position="135"/>
        <end position="152"/>
    </location>
</feature>
<feature type="region of interest" description="Disordered" evidence="1">
    <location>
        <begin position="340"/>
        <end position="460"/>
    </location>
</feature>
<feature type="compositionally biased region" description="Polar residues" evidence="1">
    <location>
        <begin position="185"/>
        <end position="194"/>
    </location>
</feature>
<gene>
    <name evidence="3" type="ORF">M6B38_203130</name>
</gene>
<sequence length="460" mass="50810">MLRQASSRNQRAKGFRLKHALQIGILVAICIWLLYQVKHSHDKKRAYDARNSKVVTKVIENPEDFFNFGRKDLTRTEAATVHTNHKEEESEETQEEEEPEIKQEQNEEVRGAEQDGIDAQDQENADGEAEHVEDPTEEEDKEGQMEETDQSDSQDHEGGTQAREENYKRDDASSAVVHDTRATESETVTINAKSTGEEQLVDVSKGDFDSISDGSKVDVSEDNTEKQEKEAENVVSGTVDGSKGDNGTIDGSMNDLSDVVKDNGTMPDVNFVSNGTSAASALISNSTIVEYRIETDLLTNNTTEAESNSQMELSANSTASISVNQTEGQNNSTLNELHTEVQTSNDTVSLDSSRDPNDKGAQGEEVESKVENVVYRDEKSNSTNVLDSGEQSTTSSATNGNEDAGLQETDDSLHAVMEEREMPVQIYRPYPASKMKQRPLTKKLLSDATSYTEELSKFSR</sequence>
<keyword evidence="4" id="KW-1185">Reference proteome</keyword>
<name>A0AAX6E8S8_IRIPA</name>
<evidence type="ECO:0000313" key="3">
    <source>
        <dbReference type="EMBL" id="KAJ6800343.1"/>
    </source>
</evidence>
<protein>
    <submittedName>
        <fullName evidence="3">Uncharacterized protein</fullName>
    </submittedName>
</protein>
<feature type="compositionally biased region" description="Basic and acidic residues" evidence="1">
    <location>
        <begin position="153"/>
        <end position="184"/>
    </location>
</feature>
<keyword evidence="2" id="KW-0812">Transmembrane</keyword>
<feature type="transmembrane region" description="Helical" evidence="2">
    <location>
        <begin position="20"/>
        <end position="37"/>
    </location>
</feature>
<evidence type="ECO:0000256" key="1">
    <source>
        <dbReference type="SAM" id="MobiDB-lite"/>
    </source>
</evidence>
<comment type="caution">
    <text evidence="3">The sequence shown here is derived from an EMBL/GenBank/DDBJ whole genome shotgun (WGS) entry which is preliminary data.</text>
</comment>
<feature type="compositionally biased region" description="Polar residues" evidence="1">
    <location>
        <begin position="381"/>
        <end position="401"/>
    </location>
</feature>
<feature type="compositionally biased region" description="Basic and acidic residues" evidence="1">
    <location>
        <begin position="411"/>
        <end position="422"/>
    </location>
</feature>
<keyword evidence="2" id="KW-0472">Membrane</keyword>
<proteinExistence type="predicted"/>
<feature type="compositionally biased region" description="Polar residues" evidence="1">
    <location>
        <begin position="340"/>
        <end position="351"/>
    </location>
</feature>